<gene>
    <name evidence="2" type="ORF">N658DRAFT_394447</name>
</gene>
<name>A0AAN6SXL0_9PEZI</name>
<feature type="non-terminal residue" evidence="2">
    <location>
        <position position="133"/>
    </location>
</feature>
<comment type="caution">
    <text evidence="2">The sequence shown here is derived from an EMBL/GenBank/DDBJ whole genome shotgun (WGS) entry which is preliminary data.</text>
</comment>
<reference evidence="2" key="1">
    <citation type="journal article" date="2023" name="Mol. Phylogenet. Evol.">
        <title>Genome-scale phylogeny and comparative genomics of the fungal order Sordariales.</title>
        <authorList>
            <person name="Hensen N."/>
            <person name="Bonometti L."/>
            <person name="Westerberg I."/>
            <person name="Brannstrom I.O."/>
            <person name="Guillou S."/>
            <person name="Cros-Aarteil S."/>
            <person name="Calhoun S."/>
            <person name="Haridas S."/>
            <person name="Kuo A."/>
            <person name="Mondo S."/>
            <person name="Pangilinan J."/>
            <person name="Riley R."/>
            <person name="LaButti K."/>
            <person name="Andreopoulos B."/>
            <person name="Lipzen A."/>
            <person name="Chen C."/>
            <person name="Yan M."/>
            <person name="Daum C."/>
            <person name="Ng V."/>
            <person name="Clum A."/>
            <person name="Steindorff A."/>
            <person name="Ohm R.A."/>
            <person name="Martin F."/>
            <person name="Silar P."/>
            <person name="Natvig D.O."/>
            <person name="Lalanne C."/>
            <person name="Gautier V."/>
            <person name="Ament-Velasquez S.L."/>
            <person name="Kruys A."/>
            <person name="Hutchinson M.I."/>
            <person name="Powell A.J."/>
            <person name="Barry K."/>
            <person name="Miller A.N."/>
            <person name="Grigoriev I.V."/>
            <person name="Debuchy R."/>
            <person name="Gladieux P."/>
            <person name="Hiltunen Thoren M."/>
            <person name="Johannesson H."/>
        </authorList>
    </citation>
    <scope>NUCLEOTIDE SEQUENCE</scope>
    <source>
        <strain evidence="2">CBS 757.83</strain>
    </source>
</reference>
<accession>A0AAN6SXL0</accession>
<keyword evidence="3" id="KW-1185">Reference proteome</keyword>
<keyword evidence="1" id="KW-0732">Signal</keyword>
<evidence type="ECO:0000256" key="1">
    <source>
        <dbReference type="SAM" id="SignalP"/>
    </source>
</evidence>
<organism evidence="2 3">
    <name type="scientific">Parathielavia hyrcaniae</name>
    <dbReference type="NCBI Taxonomy" id="113614"/>
    <lineage>
        <taxon>Eukaryota</taxon>
        <taxon>Fungi</taxon>
        <taxon>Dikarya</taxon>
        <taxon>Ascomycota</taxon>
        <taxon>Pezizomycotina</taxon>
        <taxon>Sordariomycetes</taxon>
        <taxon>Sordariomycetidae</taxon>
        <taxon>Sordariales</taxon>
        <taxon>Chaetomiaceae</taxon>
        <taxon>Parathielavia</taxon>
    </lineage>
</organism>
<proteinExistence type="predicted"/>
<dbReference type="Proteomes" id="UP001305647">
    <property type="component" value="Unassembled WGS sequence"/>
</dbReference>
<dbReference type="EMBL" id="MU863709">
    <property type="protein sequence ID" value="KAK4096539.1"/>
    <property type="molecule type" value="Genomic_DNA"/>
</dbReference>
<evidence type="ECO:0000313" key="3">
    <source>
        <dbReference type="Proteomes" id="UP001305647"/>
    </source>
</evidence>
<dbReference type="AlphaFoldDB" id="A0AAN6SXL0"/>
<feature type="signal peptide" evidence="1">
    <location>
        <begin position="1"/>
        <end position="22"/>
    </location>
</feature>
<feature type="chain" id="PRO_5042819669" evidence="1">
    <location>
        <begin position="23"/>
        <end position="133"/>
    </location>
</feature>
<evidence type="ECO:0000313" key="2">
    <source>
        <dbReference type="EMBL" id="KAK4096539.1"/>
    </source>
</evidence>
<protein>
    <submittedName>
        <fullName evidence="2">Uncharacterized protein</fullName>
    </submittedName>
</protein>
<reference evidence="2" key="2">
    <citation type="submission" date="2023-05" db="EMBL/GenBank/DDBJ databases">
        <authorList>
            <consortium name="Lawrence Berkeley National Laboratory"/>
            <person name="Steindorff A."/>
            <person name="Hensen N."/>
            <person name="Bonometti L."/>
            <person name="Westerberg I."/>
            <person name="Brannstrom I.O."/>
            <person name="Guillou S."/>
            <person name="Cros-Aarteil S."/>
            <person name="Calhoun S."/>
            <person name="Haridas S."/>
            <person name="Kuo A."/>
            <person name="Mondo S."/>
            <person name="Pangilinan J."/>
            <person name="Riley R."/>
            <person name="Labutti K."/>
            <person name="Andreopoulos B."/>
            <person name="Lipzen A."/>
            <person name="Chen C."/>
            <person name="Yanf M."/>
            <person name="Daum C."/>
            <person name="Ng V."/>
            <person name="Clum A."/>
            <person name="Ohm R."/>
            <person name="Martin F."/>
            <person name="Silar P."/>
            <person name="Natvig D."/>
            <person name="Lalanne C."/>
            <person name="Gautier V."/>
            <person name="Ament-Velasquez S.L."/>
            <person name="Kruys A."/>
            <person name="Hutchinson M.I."/>
            <person name="Powell A.J."/>
            <person name="Barry K."/>
            <person name="Miller A.N."/>
            <person name="Grigoriev I.V."/>
            <person name="Debuchy R."/>
            <person name="Gladieux P."/>
            <person name="Thoren M.H."/>
            <person name="Johannesson H."/>
        </authorList>
    </citation>
    <scope>NUCLEOTIDE SEQUENCE</scope>
    <source>
        <strain evidence="2">CBS 757.83</strain>
    </source>
</reference>
<sequence length="133" mass="14054">MQLSIANNQLLFLGMLAGICSAAPAPQDGSPIVTIGPRPPSTCLEYYKTTTCYTATTTTTVIPRICPAIKCEPTRIICPPYIKITTTSIPCSTDCCPRTPTQTVTTKAPCPTCPTGCVVPTETYTVTTGCKTT</sequence>